<feature type="domain" description="Reverse transcriptase zinc-binding" evidence="1">
    <location>
        <begin position="102"/>
        <end position="158"/>
    </location>
</feature>
<accession>A0A8X7TS01</accession>
<proteinExistence type="predicted"/>
<dbReference type="InterPro" id="IPR026960">
    <property type="entry name" value="RVT-Znf"/>
</dbReference>
<comment type="caution">
    <text evidence="2">The sequence shown here is derived from an EMBL/GenBank/DDBJ whole genome shotgun (WGS) entry which is preliminary data.</text>
</comment>
<dbReference type="Proteomes" id="UP000886595">
    <property type="component" value="Unassembled WGS sequence"/>
</dbReference>
<organism evidence="2 3">
    <name type="scientific">Brassica carinata</name>
    <name type="common">Ethiopian mustard</name>
    <name type="synonym">Abyssinian cabbage</name>
    <dbReference type="NCBI Taxonomy" id="52824"/>
    <lineage>
        <taxon>Eukaryota</taxon>
        <taxon>Viridiplantae</taxon>
        <taxon>Streptophyta</taxon>
        <taxon>Embryophyta</taxon>
        <taxon>Tracheophyta</taxon>
        <taxon>Spermatophyta</taxon>
        <taxon>Magnoliopsida</taxon>
        <taxon>eudicotyledons</taxon>
        <taxon>Gunneridae</taxon>
        <taxon>Pentapetalae</taxon>
        <taxon>rosids</taxon>
        <taxon>malvids</taxon>
        <taxon>Brassicales</taxon>
        <taxon>Brassicaceae</taxon>
        <taxon>Brassiceae</taxon>
        <taxon>Brassica</taxon>
    </lineage>
</organism>
<evidence type="ECO:0000313" key="2">
    <source>
        <dbReference type="EMBL" id="KAG2251714.1"/>
    </source>
</evidence>
<protein>
    <recommendedName>
        <fullName evidence="1">Reverse transcriptase zinc-binding domain-containing protein</fullName>
    </recommendedName>
</protein>
<reference evidence="2 3" key="1">
    <citation type="submission" date="2020-02" db="EMBL/GenBank/DDBJ databases">
        <authorList>
            <person name="Ma Q."/>
            <person name="Huang Y."/>
            <person name="Song X."/>
            <person name="Pei D."/>
        </authorList>
    </citation>
    <scope>NUCLEOTIDE SEQUENCE [LARGE SCALE GENOMIC DNA]</scope>
    <source>
        <strain evidence="2">Sxm20200214</strain>
        <tissue evidence="2">Leaf</tissue>
    </source>
</reference>
<dbReference type="OrthoDB" id="1938625at2759"/>
<sequence length="166" mass="19553">MEQFTRVEVKDGRNAFFWFDNWLQSGRLIDITGAVGTCYLGIARNARVCEAVTQAQWSVRGHRSRHFHELHARIQREPVPDDQQEQDVILWKHSDDNFKPWFSSARTWDQIRQKKATVFWNKSVWFTQGVPRFSFIVWLAVRNRLSTGDRMRAWGTHQGYPLCGEG</sequence>
<evidence type="ECO:0000313" key="3">
    <source>
        <dbReference type="Proteomes" id="UP000886595"/>
    </source>
</evidence>
<name>A0A8X7TS01_BRACI</name>
<dbReference type="AlphaFoldDB" id="A0A8X7TS01"/>
<gene>
    <name evidence="2" type="ORF">Bca52824_081850</name>
</gene>
<evidence type="ECO:0000259" key="1">
    <source>
        <dbReference type="Pfam" id="PF13966"/>
    </source>
</evidence>
<dbReference type="EMBL" id="JAAMPC010000016">
    <property type="protein sequence ID" value="KAG2251714.1"/>
    <property type="molecule type" value="Genomic_DNA"/>
</dbReference>
<dbReference type="Pfam" id="PF13966">
    <property type="entry name" value="zf-RVT"/>
    <property type="match status" value="1"/>
</dbReference>
<keyword evidence="3" id="KW-1185">Reference proteome</keyword>